<proteinExistence type="predicted"/>
<dbReference type="AlphaFoldDB" id="A0AAV7P4B2"/>
<dbReference type="PANTHER" id="PTHR30336">
    <property type="entry name" value="INNER MEMBRANE PROTEIN, PROBABLE PERMEASE"/>
    <property type="match status" value="1"/>
</dbReference>
<evidence type="ECO:0000259" key="1">
    <source>
        <dbReference type="Pfam" id="PF02698"/>
    </source>
</evidence>
<reference evidence="2" key="1">
    <citation type="journal article" date="2022" name="bioRxiv">
        <title>Sequencing and chromosome-scale assembly of the giantPleurodeles waltlgenome.</title>
        <authorList>
            <person name="Brown T."/>
            <person name="Elewa A."/>
            <person name="Iarovenko S."/>
            <person name="Subramanian E."/>
            <person name="Araus A.J."/>
            <person name="Petzold A."/>
            <person name="Susuki M."/>
            <person name="Suzuki K.-i.T."/>
            <person name="Hayashi T."/>
            <person name="Toyoda A."/>
            <person name="Oliveira C."/>
            <person name="Osipova E."/>
            <person name="Leigh N.D."/>
            <person name="Simon A."/>
            <person name="Yun M.H."/>
        </authorList>
    </citation>
    <scope>NUCLEOTIDE SEQUENCE</scope>
    <source>
        <strain evidence="2">20211129_DDA</strain>
        <tissue evidence="2">Liver</tissue>
    </source>
</reference>
<dbReference type="EMBL" id="JANPWB010000011">
    <property type="protein sequence ID" value="KAJ1122579.1"/>
    <property type="molecule type" value="Genomic_DNA"/>
</dbReference>
<gene>
    <name evidence="2" type="ORF">NDU88_001065</name>
</gene>
<dbReference type="InterPro" id="IPR051599">
    <property type="entry name" value="Cell_Envelope_Assoc"/>
</dbReference>
<evidence type="ECO:0000313" key="3">
    <source>
        <dbReference type="Proteomes" id="UP001066276"/>
    </source>
</evidence>
<dbReference type="PANTHER" id="PTHR30336:SF20">
    <property type="entry name" value="DUF218 DOMAIN-CONTAINING PROTEIN"/>
    <property type="match status" value="1"/>
</dbReference>
<name>A0AAV7P4B2_PLEWA</name>
<dbReference type="Proteomes" id="UP001066276">
    <property type="component" value="Chromosome 7"/>
</dbReference>
<accession>A0AAV7P4B2</accession>
<keyword evidence="3" id="KW-1185">Reference proteome</keyword>
<evidence type="ECO:0000313" key="2">
    <source>
        <dbReference type="EMBL" id="KAJ1122579.1"/>
    </source>
</evidence>
<sequence length="288" mass="32607">MDFSHSRTDSFHWAPAVCALGVIVRKSSLIAQYMCAISLRPPATARSVVSVREVARWPPATALEHPGYDVQRMDADTRRWAGTLWNYLHLGHHLEQSDVIICLGCHDVRVAERAAALFLKGWAPWILFTGYQGHHTIGVWGRPEAEVFSDIAMKLGVPETKIILEKRATNTGENIRFSWQILNEKNIPAKRVILVQQPFMERRVLATFLQQWPGDKENTRALVASPELSIEQYPNESVGSMADLIGYMLGTVERIREYPSKGFQIEQSIPAEVLEAYSELRHIGYQSK</sequence>
<protein>
    <recommendedName>
        <fullName evidence="1">DUF218 domain-containing protein</fullName>
    </recommendedName>
</protein>
<comment type="caution">
    <text evidence="2">The sequence shown here is derived from an EMBL/GenBank/DDBJ whole genome shotgun (WGS) entry which is preliminary data.</text>
</comment>
<dbReference type="FunFam" id="3.40.50.620:FF:000280">
    <property type="entry name" value="DUF218 domain"/>
    <property type="match status" value="1"/>
</dbReference>
<dbReference type="GO" id="GO:0005886">
    <property type="term" value="C:plasma membrane"/>
    <property type="evidence" value="ECO:0007669"/>
    <property type="project" value="TreeGrafter"/>
</dbReference>
<dbReference type="Gene3D" id="3.40.50.620">
    <property type="entry name" value="HUPs"/>
    <property type="match status" value="1"/>
</dbReference>
<dbReference type="InterPro" id="IPR014729">
    <property type="entry name" value="Rossmann-like_a/b/a_fold"/>
</dbReference>
<organism evidence="2 3">
    <name type="scientific">Pleurodeles waltl</name>
    <name type="common">Iberian ribbed newt</name>
    <dbReference type="NCBI Taxonomy" id="8319"/>
    <lineage>
        <taxon>Eukaryota</taxon>
        <taxon>Metazoa</taxon>
        <taxon>Chordata</taxon>
        <taxon>Craniata</taxon>
        <taxon>Vertebrata</taxon>
        <taxon>Euteleostomi</taxon>
        <taxon>Amphibia</taxon>
        <taxon>Batrachia</taxon>
        <taxon>Caudata</taxon>
        <taxon>Salamandroidea</taxon>
        <taxon>Salamandridae</taxon>
        <taxon>Pleurodelinae</taxon>
        <taxon>Pleurodeles</taxon>
    </lineage>
</organism>
<dbReference type="Pfam" id="PF02698">
    <property type="entry name" value="DUF218"/>
    <property type="match status" value="1"/>
</dbReference>
<dbReference type="CDD" id="cd06259">
    <property type="entry name" value="YdcF-like"/>
    <property type="match status" value="1"/>
</dbReference>
<feature type="domain" description="DUF218" evidence="1">
    <location>
        <begin position="98"/>
        <end position="211"/>
    </location>
</feature>
<dbReference type="InterPro" id="IPR003848">
    <property type="entry name" value="DUF218"/>
</dbReference>